<reference evidence="3 4" key="1">
    <citation type="submission" date="2018-07" db="EMBL/GenBank/DDBJ databases">
        <title>Parabacteroides acidifaciens nov. sp., isolated from human feces.</title>
        <authorList>
            <person name="Wang Y.J."/>
        </authorList>
    </citation>
    <scope>NUCLEOTIDE SEQUENCE [LARGE SCALE GENOMIC DNA]</scope>
    <source>
        <strain evidence="3 4">426-9</strain>
    </source>
</reference>
<evidence type="ECO:0000313" key="5">
    <source>
        <dbReference type="Proteomes" id="UP000629596"/>
    </source>
</evidence>
<evidence type="ECO:0000313" key="4">
    <source>
        <dbReference type="Proteomes" id="UP000256321"/>
    </source>
</evidence>
<dbReference type="CDD" id="cd10931">
    <property type="entry name" value="CE4_u7"/>
    <property type="match status" value="1"/>
</dbReference>
<reference evidence="2 5" key="2">
    <citation type="submission" date="2020-08" db="EMBL/GenBank/DDBJ databases">
        <title>Genome public.</title>
        <authorList>
            <person name="Liu C."/>
            <person name="Sun Q."/>
        </authorList>
    </citation>
    <scope>NUCLEOTIDE SEQUENCE [LARGE SCALE GENOMIC DNA]</scope>
    <source>
        <strain evidence="2 5">426_9</strain>
    </source>
</reference>
<accession>A0A3D8HEC3</accession>
<name>A0A3D8HEC3_9BACT</name>
<sequence length="438" mass="50145">MRDFIKYIIKFLIGGERAGTLSSLVGYTSDPNKFSHYRVVIIPSPFFRDEVYGTAESMPGLPLNEIEGVPLLFGSPKVEWYGDTWVVHADIVASAYFLLTRYEEIRKRNVRDIHGRFPGKESLPYKAGFIHRPIVDEYGKLLRRWLRQARVQSATDPTPQIQKVWLTHDVDAPFYCRTFRNLIRETVKGIGFAQAWKIFCGPLREDPFYTFPWLLEQGNELKKAISKERCKSVFFIKSGGSSVYDRPYYKLHSKELQELLLLCKAENGRIGLHASYDAGKTPALIAAEKELLEKQVGGAVNYNRHHYLASCEPEDMDWLEKAGITDDFTMGYPDVAGFRLGTCRPVHWINPENKRISSLLLHPLTIMECSLNEPVYMNLSYEEALAYSLQLAGQVAESNGELVLLWHNDSITDRIKPNVSVDWQRKLFAAIIEELKKA</sequence>
<evidence type="ECO:0000259" key="1">
    <source>
        <dbReference type="Pfam" id="PF23019"/>
    </source>
</evidence>
<keyword evidence="5" id="KW-1185">Reference proteome</keyword>
<dbReference type="AlphaFoldDB" id="A0A3D8HEC3"/>
<dbReference type="Pfam" id="PF23019">
    <property type="entry name" value="DUF7033"/>
    <property type="match status" value="1"/>
</dbReference>
<proteinExistence type="predicted"/>
<dbReference type="Proteomes" id="UP000256321">
    <property type="component" value="Unassembled WGS sequence"/>
</dbReference>
<dbReference type="EMBL" id="QREV01000019">
    <property type="protein sequence ID" value="RDU49319.1"/>
    <property type="molecule type" value="Genomic_DNA"/>
</dbReference>
<evidence type="ECO:0000313" key="2">
    <source>
        <dbReference type="EMBL" id="MBC8601982.1"/>
    </source>
</evidence>
<feature type="domain" description="DUF7033" evidence="1">
    <location>
        <begin position="88"/>
        <end position="176"/>
    </location>
</feature>
<comment type="caution">
    <text evidence="3">The sequence shown here is derived from an EMBL/GenBank/DDBJ whole genome shotgun (WGS) entry which is preliminary data.</text>
</comment>
<gene>
    <name evidence="3" type="ORF">DWU89_09900</name>
    <name evidence="2" type="ORF">H8784_09665</name>
</gene>
<dbReference type="Proteomes" id="UP000629596">
    <property type="component" value="Unassembled WGS sequence"/>
</dbReference>
<evidence type="ECO:0000313" key="3">
    <source>
        <dbReference type="EMBL" id="RDU49319.1"/>
    </source>
</evidence>
<organism evidence="3 4">
    <name type="scientific">Parabacteroides acidifaciens</name>
    <dbReference type="NCBI Taxonomy" id="2290935"/>
    <lineage>
        <taxon>Bacteria</taxon>
        <taxon>Pseudomonadati</taxon>
        <taxon>Bacteroidota</taxon>
        <taxon>Bacteroidia</taxon>
        <taxon>Bacteroidales</taxon>
        <taxon>Tannerellaceae</taxon>
        <taxon>Parabacteroides</taxon>
    </lineage>
</organism>
<protein>
    <submittedName>
        <fullName evidence="2">Polysaccharide deacetylase family protein</fullName>
    </submittedName>
</protein>
<dbReference type="InterPro" id="IPR054297">
    <property type="entry name" value="DUF7033"/>
</dbReference>
<dbReference type="EMBL" id="JACRTI010000019">
    <property type="protein sequence ID" value="MBC8601982.1"/>
    <property type="molecule type" value="Genomic_DNA"/>
</dbReference>
<dbReference type="RefSeq" id="WP_115499486.1">
    <property type="nucleotide sequence ID" value="NZ_JACRTI010000019.1"/>
</dbReference>